<dbReference type="SUPFAM" id="SSF54506">
    <property type="entry name" value="Diaminopimelate epimerase-like"/>
    <property type="match status" value="1"/>
</dbReference>
<dbReference type="Gene3D" id="3.10.310.10">
    <property type="entry name" value="Diaminopimelate Epimerase, Chain A, domain 1"/>
    <property type="match status" value="2"/>
</dbReference>
<dbReference type="Proteomes" id="UP000721236">
    <property type="component" value="Unassembled WGS sequence"/>
</dbReference>
<dbReference type="EC" id="5.1.-.-" evidence="3"/>
<dbReference type="PANTHER" id="PTHR13774">
    <property type="entry name" value="PHENAZINE BIOSYNTHESIS PROTEIN"/>
    <property type="match status" value="1"/>
</dbReference>
<evidence type="ECO:0000313" key="3">
    <source>
        <dbReference type="EMBL" id="CAG9166628.1"/>
    </source>
</evidence>
<dbReference type="PIRSF" id="PIRSF016184">
    <property type="entry name" value="PhzC_PhzF"/>
    <property type="match status" value="1"/>
</dbReference>
<dbReference type="EMBL" id="CAJZAH010000001">
    <property type="protein sequence ID" value="CAG9166628.1"/>
    <property type="molecule type" value="Genomic_DNA"/>
</dbReference>
<proteinExistence type="inferred from homology"/>
<keyword evidence="2 3" id="KW-0413">Isomerase</keyword>
<evidence type="ECO:0000256" key="1">
    <source>
        <dbReference type="ARBA" id="ARBA00008270"/>
    </source>
</evidence>
<comment type="similarity">
    <text evidence="1">Belongs to the PhzF family.</text>
</comment>
<organism evidence="3 4">
    <name type="scientific">Cupriavidus respiraculi</name>
    <dbReference type="NCBI Taxonomy" id="195930"/>
    <lineage>
        <taxon>Bacteria</taxon>
        <taxon>Pseudomonadati</taxon>
        <taxon>Pseudomonadota</taxon>
        <taxon>Betaproteobacteria</taxon>
        <taxon>Burkholderiales</taxon>
        <taxon>Burkholderiaceae</taxon>
        <taxon>Cupriavidus</taxon>
    </lineage>
</organism>
<protein>
    <submittedName>
        <fullName evidence="3">Isomerase YddE</fullName>
        <ecNumber evidence="3">5.1.-.-</ecNumber>
    </submittedName>
</protein>
<evidence type="ECO:0000256" key="2">
    <source>
        <dbReference type="ARBA" id="ARBA00023235"/>
    </source>
</evidence>
<sequence>MSEVSVVRVFVREGQGGNPVPLVADAQAMTGADMQAIAAAYGHESAFVLPAGGDADWRLRFFVPQHEMEMCGHATVGTLWAMRQWGHWTTPTARIETLSGMVHAYWDDRAQCAWISQPAVQLQTLDDTACRRVQAQLGLPPGAYPAINASTSRVKTLVALPSVSMLDGLQPDFPTMEALCTSIGSTGLYPYAMGATDAGGRPVVHARQFPRSSGYQEDAATGIAAAALWGYLASQGTLGGPPPASIAVWQGDAMGSPSEILVAPRSEGARIDGCWLSGASTWSEQ</sequence>
<dbReference type="GO" id="GO:0016853">
    <property type="term" value="F:isomerase activity"/>
    <property type="evidence" value="ECO:0007669"/>
    <property type="project" value="UniProtKB-KW"/>
</dbReference>
<dbReference type="Pfam" id="PF02567">
    <property type="entry name" value="PhzC-PhzF"/>
    <property type="match status" value="1"/>
</dbReference>
<keyword evidence="4" id="KW-1185">Reference proteome</keyword>
<dbReference type="RefSeq" id="WP_224039347.1">
    <property type="nucleotide sequence ID" value="NZ_CAJZAH010000001.1"/>
</dbReference>
<reference evidence="3 4" key="1">
    <citation type="submission" date="2021-08" db="EMBL/GenBank/DDBJ databases">
        <authorList>
            <person name="Peeters C."/>
        </authorList>
    </citation>
    <scope>NUCLEOTIDE SEQUENCE [LARGE SCALE GENOMIC DNA]</scope>
    <source>
        <strain evidence="3 4">LMG 21510</strain>
    </source>
</reference>
<dbReference type="InterPro" id="IPR003719">
    <property type="entry name" value="Phenazine_PhzF-like"/>
</dbReference>
<dbReference type="PANTHER" id="PTHR13774:SF39">
    <property type="entry name" value="BIOSYNTHESIS PROTEIN, PUTATIVE-RELATED"/>
    <property type="match status" value="1"/>
</dbReference>
<accession>A0ABM8WHA0</accession>
<dbReference type="NCBIfam" id="TIGR00654">
    <property type="entry name" value="PhzF_family"/>
    <property type="match status" value="1"/>
</dbReference>
<evidence type="ECO:0000313" key="4">
    <source>
        <dbReference type="Proteomes" id="UP000721236"/>
    </source>
</evidence>
<comment type="caution">
    <text evidence="3">The sequence shown here is derived from an EMBL/GenBank/DDBJ whole genome shotgun (WGS) entry which is preliminary data.</text>
</comment>
<gene>
    <name evidence="3" type="primary">yddE</name>
    <name evidence="3" type="ORF">LMG21510_00464</name>
</gene>
<name>A0ABM8WHA0_9BURK</name>